<comment type="similarity">
    <text evidence="2 5">Belongs to the Ap4A hydrolase family.</text>
</comment>
<dbReference type="CDD" id="cd07422">
    <property type="entry name" value="MPP_ApaH"/>
    <property type="match status" value="1"/>
</dbReference>
<dbReference type="EC" id="3.6.1.41" evidence="5"/>
<dbReference type="GO" id="GO:0008803">
    <property type="term" value="F:bis(5'-nucleosyl)-tetraphosphatase (symmetrical) activity"/>
    <property type="evidence" value="ECO:0007669"/>
    <property type="project" value="UniProtKB-UniRule"/>
</dbReference>
<evidence type="ECO:0000256" key="1">
    <source>
        <dbReference type="ARBA" id="ARBA00003413"/>
    </source>
</evidence>
<dbReference type="Proteomes" id="UP000234271">
    <property type="component" value="Chromosome"/>
</dbReference>
<dbReference type="NCBIfam" id="TIGR00668">
    <property type="entry name" value="apaH"/>
    <property type="match status" value="1"/>
</dbReference>
<evidence type="ECO:0000313" key="7">
    <source>
        <dbReference type="EMBL" id="AUI68770.1"/>
    </source>
</evidence>
<dbReference type="InterPro" id="IPR029052">
    <property type="entry name" value="Metallo-depent_PP-like"/>
</dbReference>
<evidence type="ECO:0000256" key="2">
    <source>
        <dbReference type="ARBA" id="ARBA00005419"/>
    </source>
</evidence>
<dbReference type="NCBIfam" id="NF001204">
    <property type="entry name" value="PRK00166.1"/>
    <property type="match status" value="1"/>
</dbReference>
<comment type="catalytic activity">
    <reaction evidence="4 5">
        <text>P(1),P(4)-bis(5'-adenosyl) tetraphosphate + H2O = 2 ADP + 2 H(+)</text>
        <dbReference type="Rhea" id="RHEA:24252"/>
        <dbReference type="ChEBI" id="CHEBI:15377"/>
        <dbReference type="ChEBI" id="CHEBI:15378"/>
        <dbReference type="ChEBI" id="CHEBI:58141"/>
        <dbReference type="ChEBI" id="CHEBI:456216"/>
        <dbReference type="EC" id="3.6.1.41"/>
    </reaction>
</comment>
<dbReference type="Pfam" id="PF00149">
    <property type="entry name" value="Metallophos"/>
    <property type="match status" value="1"/>
</dbReference>
<dbReference type="OrthoDB" id="9807890at2"/>
<dbReference type="PANTHER" id="PTHR40942">
    <property type="match status" value="1"/>
</dbReference>
<evidence type="ECO:0000256" key="4">
    <source>
        <dbReference type="ARBA" id="ARBA00049417"/>
    </source>
</evidence>
<proteinExistence type="inferred from homology"/>
<dbReference type="EMBL" id="CP018889">
    <property type="protein sequence ID" value="AUI68770.1"/>
    <property type="molecule type" value="Genomic_DNA"/>
</dbReference>
<accession>A0A2N9YE64</accession>
<keyword evidence="3 5" id="KW-0378">Hydrolase</keyword>
<reference evidence="8" key="1">
    <citation type="submission" date="2016-12" db="EMBL/GenBank/DDBJ databases">
        <title>Complete Genome Sequence of Beggiatoa leptomitiformis D-401.</title>
        <authorList>
            <person name="Fomenkov A."/>
            <person name="Vincze T."/>
            <person name="Grabovich M."/>
            <person name="Anton B.P."/>
            <person name="Dubinina G."/>
            <person name="Orlova M."/>
            <person name="Belousova E."/>
            <person name="Roberts R.J."/>
        </authorList>
    </citation>
    <scope>NUCLEOTIDE SEQUENCE [LARGE SCALE GENOMIC DNA]</scope>
    <source>
        <strain evidence="8">D-401</strain>
    </source>
</reference>
<comment type="function">
    <text evidence="1 5">Hydrolyzes diadenosine 5',5'''-P1,P4-tetraphosphate to yield ADP.</text>
</comment>
<evidence type="ECO:0000256" key="3">
    <source>
        <dbReference type="ARBA" id="ARBA00022801"/>
    </source>
</evidence>
<organism evidence="7 8">
    <name type="scientific">Beggiatoa leptomitoformis</name>
    <dbReference type="NCBI Taxonomy" id="288004"/>
    <lineage>
        <taxon>Bacteria</taxon>
        <taxon>Pseudomonadati</taxon>
        <taxon>Pseudomonadota</taxon>
        <taxon>Gammaproteobacteria</taxon>
        <taxon>Thiotrichales</taxon>
        <taxon>Thiotrichaceae</taxon>
        <taxon>Beggiatoa</taxon>
    </lineage>
</organism>
<protein>
    <recommendedName>
        <fullName evidence="5">Bis(5'-nucleosyl)-tetraphosphatase, symmetrical</fullName>
        <ecNumber evidence="5">3.6.1.41</ecNumber>
    </recommendedName>
    <alternativeName>
        <fullName evidence="5">Ap4A hydrolase</fullName>
    </alternativeName>
    <alternativeName>
        <fullName evidence="5">Diadenosine 5',5'''-P1,P4-tetraphosphate pyrophosphohydrolase</fullName>
    </alternativeName>
    <alternativeName>
        <fullName evidence="5">Diadenosine tetraphosphatase</fullName>
    </alternativeName>
</protein>
<evidence type="ECO:0000256" key="5">
    <source>
        <dbReference type="HAMAP-Rule" id="MF_00199"/>
    </source>
</evidence>
<feature type="domain" description="Calcineurin-like phosphoesterase" evidence="6">
    <location>
        <begin position="2"/>
        <end position="155"/>
    </location>
</feature>
<dbReference type="HAMAP" id="MF_00199">
    <property type="entry name" value="ApaH"/>
    <property type="match status" value="1"/>
</dbReference>
<dbReference type="PIRSF" id="PIRSF000903">
    <property type="entry name" value="B5n-ttraPtase_sm"/>
    <property type="match status" value="1"/>
</dbReference>
<dbReference type="InterPro" id="IPR004617">
    <property type="entry name" value="ApaH"/>
</dbReference>
<dbReference type="InterPro" id="IPR004843">
    <property type="entry name" value="Calcineurin-like_PHP"/>
</dbReference>
<evidence type="ECO:0000313" key="8">
    <source>
        <dbReference type="Proteomes" id="UP000234271"/>
    </source>
</evidence>
<dbReference type="SUPFAM" id="SSF56300">
    <property type="entry name" value="Metallo-dependent phosphatases"/>
    <property type="match status" value="1"/>
</dbReference>
<dbReference type="AlphaFoldDB" id="A0A2N9YE64"/>
<dbReference type="PANTHER" id="PTHR40942:SF4">
    <property type="entry name" value="CYTOCHROME C5"/>
    <property type="match status" value="1"/>
</dbReference>
<gene>
    <name evidence="5" type="primary">apaH</name>
    <name evidence="7" type="ORF">BLE401_08645</name>
</gene>
<dbReference type="RefSeq" id="WP_062154382.1">
    <property type="nucleotide sequence ID" value="NZ_CP012373.2"/>
</dbReference>
<dbReference type="Gene3D" id="3.60.21.10">
    <property type="match status" value="1"/>
</dbReference>
<sequence>MSTYAIGDIQGCYKQLQALLTLIKFNPDQDKLWFTGDLVNRGPQSLEVLRFVKGLGDKAVTVLGNHDTHLLFIANGHPECLQAQDTLETVLQAPDCHELLDWLRCRPLLHHDDKLGFTLIHAGLPPQWDFVQTRACAQEVEEALRSPRYDEYLQHIHGNKPKQWSKSLKGYDRLRFILNCFTRLRYCSSDGTLNMKKKNAPSTNDPNDPDQPWFLLPNRASQDMRIIFGHWATLGLHLSDNIFALDTGCLWGGCLTAMRLEDKQLFKLDCPQTRAIISG</sequence>
<name>A0A2N9YE64_9GAMM</name>
<dbReference type="KEGG" id="blep:AL038_15610"/>
<evidence type="ECO:0000259" key="6">
    <source>
        <dbReference type="Pfam" id="PF00149"/>
    </source>
</evidence>
<dbReference type="STRING" id="288004.AL038_15610"/>
<keyword evidence="8" id="KW-1185">Reference proteome</keyword>